<gene>
    <name evidence="1" type="ORF">CZ787_11640</name>
</gene>
<dbReference type="Proteomes" id="UP000196331">
    <property type="component" value="Unassembled WGS sequence"/>
</dbReference>
<accession>A0A1R4I1Y0</accession>
<reference evidence="1 2" key="1">
    <citation type="submission" date="2017-02" db="EMBL/GenBank/DDBJ databases">
        <authorList>
            <person name="Dridi B."/>
        </authorList>
    </citation>
    <scope>NUCLEOTIDE SEQUENCE [LARGE SCALE GENOMIC DNA]</scope>
    <source>
        <strain evidence="1 2">JB380</strain>
    </source>
</reference>
<organism evidence="1 2">
    <name type="scientific">Halomonas citrativorans</name>
    <dbReference type="NCBI Taxonomy" id="2742612"/>
    <lineage>
        <taxon>Bacteria</taxon>
        <taxon>Pseudomonadati</taxon>
        <taxon>Pseudomonadota</taxon>
        <taxon>Gammaproteobacteria</taxon>
        <taxon>Oceanospirillales</taxon>
        <taxon>Halomonadaceae</taxon>
        <taxon>Halomonas</taxon>
    </lineage>
</organism>
<evidence type="ECO:0000313" key="2">
    <source>
        <dbReference type="Proteomes" id="UP000196331"/>
    </source>
</evidence>
<dbReference type="EMBL" id="FUKM01000048">
    <property type="protein sequence ID" value="SJN13739.1"/>
    <property type="molecule type" value="Genomic_DNA"/>
</dbReference>
<protein>
    <submittedName>
        <fullName evidence="1">Uncharacterized protein</fullName>
    </submittedName>
</protein>
<evidence type="ECO:0000313" key="1">
    <source>
        <dbReference type="EMBL" id="SJN13739.1"/>
    </source>
</evidence>
<sequence length="45" mass="5047">MSSVSFKILQVVCKRLMPRTERVTLNVMNHKHSGILVAAVIIVIN</sequence>
<proteinExistence type="predicted"/>
<comment type="caution">
    <text evidence="1">The sequence shown here is derived from an EMBL/GenBank/DDBJ whole genome shotgun (WGS) entry which is preliminary data.</text>
</comment>
<dbReference type="AlphaFoldDB" id="A0A1R4I1Y0"/>
<name>A0A1R4I1Y0_9GAMM</name>